<keyword evidence="2" id="KW-0813">Transport</keyword>
<name>A0AB94IMU9_9BACI</name>
<evidence type="ECO:0000313" key="7">
    <source>
        <dbReference type="EMBL" id="ETI68339.1"/>
    </source>
</evidence>
<evidence type="ECO:0000313" key="8">
    <source>
        <dbReference type="Proteomes" id="UP000018877"/>
    </source>
</evidence>
<dbReference type="InterPro" id="IPR027417">
    <property type="entry name" value="P-loop_NTPase"/>
</dbReference>
<dbReference type="PANTHER" id="PTHR42771">
    <property type="entry name" value="IRON(3+)-HYDROXAMATE IMPORT ATP-BINDING PROTEIN FHUC"/>
    <property type="match status" value="1"/>
</dbReference>
<dbReference type="SUPFAM" id="SSF52540">
    <property type="entry name" value="P-loop containing nucleoside triphosphate hydrolases"/>
    <property type="match status" value="1"/>
</dbReference>
<sequence length="82" mass="8845">MAISKADIQTQAISTIRSRLGAEDVTTQHDHRVISQNLSIEIPDRSFTVIIGPNACGKSTLLRTLANLIKPLAGHVLLDGKN</sequence>
<dbReference type="EMBL" id="ALAN01000071">
    <property type="protein sequence ID" value="ETI68339.1"/>
    <property type="molecule type" value="Genomic_DNA"/>
</dbReference>
<dbReference type="GO" id="GO:0005886">
    <property type="term" value="C:plasma membrane"/>
    <property type="evidence" value="ECO:0007669"/>
    <property type="project" value="UniProtKB-SubCell"/>
</dbReference>
<keyword evidence="5" id="KW-0472">Membrane</keyword>
<evidence type="ECO:0000259" key="6">
    <source>
        <dbReference type="Pfam" id="PF00005"/>
    </source>
</evidence>
<keyword evidence="4" id="KW-0406">Ion transport</keyword>
<dbReference type="GO" id="GO:0005524">
    <property type="term" value="F:ATP binding"/>
    <property type="evidence" value="ECO:0007669"/>
    <property type="project" value="InterPro"/>
</dbReference>
<dbReference type="InterPro" id="IPR003439">
    <property type="entry name" value="ABC_transporter-like_ATP-bd"/>
</dbReference>
<feature type="domain" description="ABC transporter" evidence="6">
    <location>
        <begin position="36"/>
        <end position="81"/>
    </location>
</feature>
<dbReference type="Proteomes" id="UP000018877">
    <property type="component" value="Unassembled WGS sequence"/>
</dbReference>
<gene>
    <name evidence="7" type="ORF">BAVI_12739</name>
</gene>
<proteinExistence type="predicted"/>
<dbReference type="AlphaFoldDB" id="A0AB94IMU9"/>
<accession>A0AB94IMU9</accession>
<protein>
    <submittedName>
        <fullName evidence="7">ABC transporter related protein</fullName>
    </submittedName>
</protein>
<comment type="subcellular location">
    <subcellularLocation>
        <location evidence="1">Cell membrane</location>
        <topology evidence="1">Peripheral membrane protein</topology>
    </subcellularLocation>
</comment>
<keyword evidence="8" id="KW-1185">Reference proteome</keyword>
<evidence type="ECO:0000256" key="5">
    <source>
        <dbReference type="ARBA" id="ARBA00023136"/>
    </source>
</evidence>
<evidence type="ECO:0000256" key="4">
    <source>
        <dbReference type="ARBA" id="ARBA00023065"/>
    </source>
</evidence>
<comment type="caution">
    <text evidence="7">The sequence shown here is derived from an EMBL/GenBank/DDBJ whole genome shotgun (WGS) entry which is preliminary data.</text>
</comment>
<dbReference type="Pfam" id="PF00005">
    <property type="entry name" value="ABC_tran"/>
    <property type="match status" value="1"/>
</dbReference>
<evidence type="ECO:0000256" key="1">
    <source>
        <dbReference type="ARBA" id="ARBA00004202"/>
    </source>
</evidence>
<dbReference type="PANTHER" id="PTHR42771:SF2">
    <property type="entry name" value="IRON(3+)-HYDROXAMATE IMPORT ATP-BINDING PROTEIN FHUC"/>
    <property type="match status" value="1"/>
</dbReference>
<organism evidence="7 8">
    <name type="scientific">Neobacillus vireti LMG 21834</name>
    <dbReference type="NCBI Taxonomy" id="1131730"/>
    <lineage>
        <taxon>Bacteria</taxon>
        <taxon>Bacillati</taxon>
        <taxon>Bacillota</taxon>
        <taxon>Bacilli</taxon>
        <taxon>Bacillales</taxon>
        <taxon>Bacillaceae</taxon>
        <taxon>Neobacillus</taxon>
    </lineage>
</organism>
<dbReference type="Gene3D" id="3.40.50.300">
    <property type="entry name" value="P-loop containing nucleotide triphosphate hydrolases"/>
    <property type="match status" value="1"/>
</dbReference>
<evidence type="ECO:0000256" key="3">
    <source>
        <dbReference type="ARBA" id="ARBA00022475"/>
    </source>
</evidence>
<evidence type="ECO:0000256" key="2">
    <source>
        <dbReference type="ARBA" id="ARBA00022448"/>
    </source>
</evidence>
<dbReference type="GO" id="GO:0006811">
    <property type="term" value="P:monoatomic ion transport"/>
    <property type="evidence" value="ECO:0007669"/>
    <property type="project" value="UniProtKB-KW"/>
</dbReference>
<dbReference type="InterPro" id="IPR051535">
    <property type="entry name" value="Siderophore_ABC-ATPase"/>
</dbReference>
<keyword evidence="3" id="KW-1003">Cell membrane</keyword>
<reference evidence="7 8" key="1">
    <citation type="journal article" date="2014" name="Environ. Microbiol.">
        <title>The nitrate-ammonifying and nosZ-carrying bacterium Bacillus vireti is a potent source and sink for nitric and nitrous oxide under high nitrate conditions.</title>
        <authorList>
            <person name="Mania D."/>
            <person name="Heylen K."/>
            <person name="van Spanning R.J."/>
            <person name="Frostegard A."/>
        </authorList>
    </citation>
    <scope>NUCLEOTIDE SEQUENCE [LARGE SCALE GENOMIC DNA]</scope>
    <source>
        <strain evidence="7 8">LMG 21834</strain>
    </source>
</reference>
<dbReference type="GO" id="GO:0016887">
    <property type="term" value="F:ATP hydrolysis activity"/>
    <property type="evidence" value="ECO:0007669"/>
    <property type="project" value="InterPro"/>
</dbReference>